<accession>A0ABP8GJH8</accession>
<protein>
    <submittedName>
        <fullName evidence="2">Uncharacterized protein</fullName>
    </submittedName>
</protein>
<reference evidence="3" key="1">
    <citation type="journal article" date="2019" name="Int. J. Syst. Evol. Microbiol.">
        <title>The Global Catalogue of Microorganisms (GCM) 10K type strain sequencing project: providing services to taxonomists for standard genome sequencing and annotation.</title>
        <authorList>
            <consortium name="The Broad Institute Genomics Platform"/>
            <consortium name="The Broad Institute Genome Sequencing Center for Infectious Disease"/>
            <person name="Wu L."/>
            <person name="Ma J."/>
        </authorList>
    </citation>
    <scope>NUCLEOTIDE SEQUENCE [LARGE SCALE GENOMIC DNA]</scope>
    <source>
        <strain evidence="3">JCM 31290</strain>
    </source>
</reference>
<evidence type="ECO:0000313" key="3">
    <source>
        <dbReference type="Proteomes" id="UP001501115"/>
    </source>
</evidence>
<dbReference type="EMBL" id="BAABET010000008">
    <property type="protein sequence ID" value="GAA4325215.1"/>
    <property type="molecule type" value="Genomic_DNA"/>
</dbReference>
<evidence type="ECO:0000256" key="1">
    <source>
        <dbReference type="SAM" id="MobiDB-lite"/>
    </source>
</evidence>
<organism evidence="2 3">
    <name type="scientific">Streptomyces venetus</name>
    <dbReference type="NCBI Taxonomy" id="1701086"/>
    <lineage>
        <taxon>Bacteria</taxon>
        <taxon>Bacillati</taxon>
        <taxon>Actinomycetota</taxon>
        <taxon>Actinomycetes</taxon>
        <taxon>Kitasatosporales</taxon>
        <taxon>Streptomycetaceae</taxon>
        <taxon>Streptomyces</taxon>
    </lineage>
</organism>
<gene>
    <name evidence="2" type="ORF">GCM10023086_52160</name>
</gene>
<comment type="caution">
    <text evidence="2">The sequence shown here is derived from an EMBL/GenBank/DDBJ whole genome shotgun (WGS) entry which is preliminary data.</text>
</comment>
<evidence type="ECO:0000313" key="2">
    <source>
        <dbReference type="EMBL" id="GAA4325215.1"/>
    </source>
</evidence>
<proteinExistence type="predicted"/>
<name>A0ABP8GJH8_9ACTN</name>
<dbReference type="RefSeq" id="WP_345664092.1">
    <property type="nucleotide sequence ID" value="NZ_BAABET010000008.1"/>
</dbReference>
<keyword evidence="3" id="KW-1185">Reference proteome</keyword>
<sequence>MDARYGARSAAVGVRPGGRTGEVYPITRLTGMNPGAQQSDGPAAPPPRSDAEALSKAMLRASPAGPTAAAPDQKGG</sequence>
<feature type="region of interest" description="Disordered" evidence="1">
    <location>
        <begin position="1"/>
        <end position="76"/>
    </location>
</feature>
<dbReference type="Proteomes" id="UP001501115">
    <property type="component" value="Unassembled WGS sequence"/>
</dbReference>